<proteinExistence type="predicted"/>
<dbReference type="VEuPathDB" id="FungiDB:EYZ11_010559"/>
<dbReference type="EMBL" id="SOSA01000576">
    <property type="protein sequence ID" value="THC89985.1"/>
    <property type="molecule type" value="Genomic_DNA"/>
</dbReference>
<name>A0A4S3J5D6_9EURO</name>
<organism evidence="1 2">
    <name type="scientific">Aspergillus tanneri</name>
    <dbReference type="NCBI Taxonomy" id="1220188"/>
    <lineage>
        <taxon>Eukaryota</taxon>
        <taxon>Fungi</taxon>
        <taxon>Dikarya</taxon>
        <taxon>Ascomycota</taxon>
        <taxon>Pezizomycotina</taxon>
        <taxon>Eurotiomycetes</taxon>
        <taxon>Eurotiomycetidae</taxon>
        <taxon>Eurotiales</taxon>
        <taxon>Aspergillaceae</taxon>
        <taxon>Aspergillus</taxon>
        <taxon>Aspergillus subgen. Circumdati</taxon>
    </lineage>
</organism>
<gene>
    <name evidence="1" type="ORF">EYZ11_010559</name>
</gene>
<comment type="caution">
    <text evidence="1">The sequence shown here is derived from an EMBL/GenBank/DDBJ whole genome shotgun (WGS) entry which is preliminary data.</text>
</comment>
<dbReference type="AlphaFoldDB" id="A0A4S3J5D6"/>
<dbReference type="Proteomes" id="UP000308092">
    <property type="component" value="Unassembled WGS sequence"/>
</dbReference>
<sequence>MTKAFNTVPSRSAAYAQLLGQKLSLMRVQGVGAGPGDDTLPILQALTAEECLLFDYSTSFFPHVEQNSCHGRAL</sequence>
<evidence type="ECO:0000313" key="1">
    <source>
        <dbReference type="EMBL" id="THC89985.1"/>
    </source>
</evidence>
<keyword evidence="2" id="KW-1185">Reference proteome</keyword>
<protein>
    <submittedName>
        <fullName evidence="1">Uncharacterized protein</fullName>
    </submittedName>
</protein>
<evidence type="ECO:0000313" key="2">
    <source>
        <dbReference type="Proteomes" id="UP000308092"/>
    </source>
</evidence>
<reference evidence="1 2" key="1">
    <citation type="submission" date="2019-03" db="EMBL/GenBank/DDBJ databases">
        <title>The genome sequence of a newly discovered highly antifungal drug resistant Aspergillus species, Aspergillus tanneri NIH 1004.</title>
        <authorList>
            <person name="Mounaud S."/>
            <person name="Singh I."/>
            <person name="Joardar V."/>
            <person name="Pakala S."/>
            <person name="Pakala S."/>
            <person name="Venepally P."/>
            <person name="Hoover J."/>
            <person name="Nierman W."/>
            <person name="Chung J."/>
            <person name="Losada L."/>
        </authorList>
    </citation>
    <scope>NUCLEOTIDE SEQUENCE [LARGE SCALE GENOMIC DNA]</scope>
    <source>
        <strain evidence="1 2">NIH1004</strain>
    </source>
</reference>
<accession>A0A4S3J5D6</accession>